<dbReference type="PANTHER" id="PTHR44846:SF17">
    <property type="entry name" value="GNTR-FAMILY TRANSCRIPTIONAL REGULATOR"/>
    <property type="match status" value="1"/>
</dbReference>
<dbReference type="InterPro" id="IPR036388">
    <property type="entry name" value="WH-like_DNA-bd_sf"/>
</dbReference>
<dbReference type="RefSeq" id="WP_031366699.1">
    <property type="nucleotide sequence ID" value="NZ_FPKS01000007.1"/>
</dbReference>
<dbReference type="GO" id="GO:0006813">
    <property type="term" value="P:potassium ion transport"/>
    <property type="evidence" value="ECO:0007669"/>
    <property type="project" value="InterPro"/>
</dbReference>
<feature type="domain" description="RCK C-terminal" evidence="5">
    <location>
        <begin position="120"/>
        <end position="205"/>
    </location>
</feature>
<keyword evidence="3" id="KW-0804">Transcription</keyword>
<evidence type="ECO:0000313" key="7">
    <source>
        <dbReference type="EMBL" id="SFZ74920.1"/>
    </source>
</evidence>
<dbReference type="OrthoDB" id="226679at2"/>
<name>A0A1K2HDL9_9LACT</name>
<dbReference type="CDD" id="cd07377">
    <property type="entry name" value="WHTH_GntR"/>
    <property type="match status" value="1"/>
</dbReference>
<dbReference type="SUPFAM" id="SSF116726">
    <property type="entry name" value="TrkA C-terminal domain-like"/>
    <property type="match status" value="1"/>
</dbReference>
<dbReference type="PROSITE" id="PS50949">
    <property type="entry name" value="HTH_GNTR"/>
    <property type="match status" value="1"/>
</dbReference>
<dbReference type="InterPro" id="IPR006037">
    <property type="entry name" value="RCK_C"/>
</dbReference>
<dbReference type="Proteomes" id="UP000185655">
    <property type="component" value="Unassembled WGS sequence"/>
</dbReference>
<evidence type="ECO:0000259" key="5">
    <source>
        <dbReference type="PROSITE" id="PS51202"/>
    </source>
</evidence>
<sequence length="208" mass="23053">MKTIREPRYRQIAYAIAEKIADGDYPIGSKLHARSTLSAQFGVSSETARKAISILSDLDIVQAVHGSGVKILSQEKAKNFLNQAEETSTIQTLHAQIDNIMTVQKTAIENLSESLATLFEQTARIQKKNPLAPHELLLSETCDCIGQSISQLNFWQTTGATIVAILHNDELVLSPGPYAILEKNDTIYFVGNETIFQNVKTFFYPPLD</sequence>
<dbReference type="AlphaFoldDB" id="A0A1K2HDL9"/>
<dbReference type="EMBL" id="FPKS01000007">
    <property type="protein sequence ID" value="SFZ74920.1"/>
    <property type="molecule type" value="Genomic_DNA"/>
</dbReference>
<evidence type="ECO:0000313" key="6">
    <source>
        <dbReference type="EMBL" id="PCS03641.1"/>
    </source>
</evidence>
<reference evidence="6 9" key="1">
    <citation type="submission" date="2014-12" db="EMBL/GenBank/DDBJ databases">
        <title>Draft genome sequences of 10 type strains of Lactococcus.</title>
        <authorList>
            <person name="Sun Z."/>
            <person name="Zhong Z."/>
            <person name="Liu W."/>
            <person name="Zhang W."/>
            <person name="Zhang H."/>
        </authorList>
    </citation>
    <scope>NUCLEOTIDE SEQUENCE [LARGE SCALE GENOMIC DNA]</scope>
    <source>
        <strain evidence="6 9">DSM 22330</strain>
    </source>
</reference>
<dbReference type="SMART" id="SM00345">
    <property type="entry name" value="HTH_GNTR"/>
    <property type="match status" value="1"/>
</dbReference>
<dbReference type="InterPro" id="IPR050679">
    <property type="entry name" value="Bact_HTH_transcr_reg"/>
</dbReference>
<reference evidence="7 8" key="2">
    <citation type="submission" date="2016-11" db="EMBL/GenBank/DDBJ databases">
        <authorList>
            <person name="Jaros S."/>
            <person name="Januszkiewicz K."/>
            <person name="Wedrychowicz H."/>
        </authorList>
    </citation>
    <scope>NUCLEOTIDE SEQUENCE [LARGE SCALE GENOMIC DNA]</scope>
    <source>
        <strain evidence="7 8">DSM 22330</strain>
    </source>
</reference>
<evidence type="ECO:0000256" key="1">
    <source>
        <dbReference type="ARBA" id="ARBA00023015"/>
    </source>
</evidence>
<keyword evidence="2" id="KW-0238">DNA-binding</keyword>
<dbReference type="GO" id="GO:0008324">
    <property type="term" value="F:monoatomic cation transmembrane transporter activity"/>
    <property type="evidence" value="ECO:0007669"/>
    <property type="project" value="InterPro"/>
</dbReference>
<dbReference type="STRING" id="1122154.SAMN02746068_01407"/>
<dbReference type="InterPro" id="IPR036721">
    <property type="entry name" value="RCK_C_sf"/>
</dbReference>
<dbReference type="GO" id="GO:0003700">
    <property type="term" value="F:DNA-binding transcription factor activity"/>
    <property type="evidence" value="ECO:0007669"/>
    <property type="project" value="InterPro"/>
</dbReference>
<dbReference type="PROSITE" id="PS51202">
    <property type="entry name" value="RCK_C"/>
    <property type="match status" value="1"/>
</dbReference>
<dbReference type="Gene3D" id="3.30.70.1450">
    <property type="entry name" value="Regulator of K+ conductance, C-terminal domain"/>
    <property type="match status" value="1"/>
</dbReference>
<evidence type="ECO:0000313" key="9">
    <source>
        <dbReference type="Proteomes" id="UP000218979"/>
    </source>
</evidence>
<evidence type="ECO:0000259" key="4">
    <source>
        <dbReference type="PROSITE" id="PS50949"/>
    </source>
</evidence>
<evidence type="ECO:0000256" key="2">
    <source>
        <dbReference type="ARBA" id="ARBA00023125"/>
    </source>
</evidence>
<dbReference type="GO" id="GO:0003677">
    <property type="term" value="F:DNA binding"/>
    <property type="evidence" value="ECO:0007669"/>
    <property type="project" value="UniProtKB-KW"/>
</dbReference>
<feature type="domain" description="HTH gntR-type" evidence="4">
    <location>
        <begin position="6"/>
        <end position="74"/>
    </location>
</feature>
<keyword evidence="1" id="KW-0805">Transcription regulation</keyword>
<dbReference type="SUPFAM" id="SSF46785">
    <property type="entry name" value="Winged helix' DNA-binding domain"/>
    <property type="match status" value="1"/>
</dbReference>
<organism evidence="7 8">
    <name type="scientific">Pseudolactococcus chungangensis CAU 28 = DSM 22330</name>
    <dbReference type="NCBI Taxonomy" id="1122154"/>
    <lineage>
        <taxon>Bacteria</taxon>
        <taxon>Bacillati</taxon>
        <taxon>Bacillota</taxon>
        <taxon>Bacilli</taxon>
        <taxon>Lactobacillales</taxon>
        <taxon>Streptococcaceae</taxon>
        <taxon>Pseudolactococcus</taxon>
    </lineage>
</organism>
<evidence type="ECO:0000256" key="3">
    <source>
        <dbReference type="ARBA" id="ARBA00023163"/>
    </source>
</evidence>
<dbReference type="InterPro" id="IPR036390">
    <property type="entry name" value="WH_DNA-bd_sf"/>
</dbReference>
<dbReference type="GO" id="GO:0045892">
    <property type="term" value="P:negative regulation of DNA-templated transcription"/>
    <property type="evidence" value="ECO:0007669"/>
    <property type="project" value="TreeGrafter"/>
</dbReference>
<dbReference type="InterPro" id="IPR000524">
    <property type="entry name" value="Tscrpt_reg_HTH_GntR"/>
</dbReference>
<dbReference type="Gene3D" id="1.10.10.10">
    <property type="entry name" value="Winged helix-like DNA-binding domain superfamily/Winged helix DNA-binding domain"/>
    <property type="match status" value="1"/>
</dbReference>
<dbReference type="Pfam" id="PF00392">
    <property type="entry name" value="GntR"/>
    <property type="match status" value="1"/>
</dbReference>
<dbReference type="PANTHER" id="PTHR44846">
    <property type="entry name" value="MANNOSYL-D-GLYCERATE TRANSPORT/METABOLISM SYSTEM REPRESSOR MNGR-RELATED"/>
    <property type="match status" value="1"/>
</dbReference>
<dbReference type="EMBL" id="JXJT01000008">
    <property type="protein sequence ID" value="PCS03641.1"/>
    <property type="molecule type" value="Genomic_DNA"/>
</dbReference>
<protein>
    <submittedName>
        <fullName evidence="6">GntR family transcriptional regulator</fullName>
    </submittedName>
    <submittedName>
        <fullName evidence="7">TrkA-C domain-containing protein</fullName>
    </submittedName>
</protein>
<proteinExistence type="predicted"/>
<accession>A0A1K2HDL9</accession>
<keyword evidence="9" id="KW-1185">Reference proteome</keyword>
<dbReference type="Pfam" id="PF02080">
    <property type="entry name" value="TrkA_C"/>
    <property type="match status" value="1"/>
</dbReference>
<dbReference type="Proteomes" id="UP000218979">
    <property type="component" value="Unassembled WGS sequence"/>
</dbReference>
<gene>
    <name evidence="6" type="ORF">RR45_GL002057</name>
    <name evidence="7" type="ORF">SAMN02746068_01407</name>
</gene>
<evidence type="ECO:0000313" key="8">
    <source>
        <dbReference type="Proteomes" id="UP000185655"/>
    </source>
</evidence>